<dbReference type="Gene3D" id="3.40.50.2000">
    <property type="entry name" value="Glycogen Phosphorylase B"/>
    <property type="match status" value="2"/>
</dbReference>
<accession>A0A1I3BIS2</accession>
<dbReference type="GO" id="GO:0009103">
    <property type="term" value="P:lipopolysaccharide biosynthetic process"/>
    <property type="evidence" value="ECO:0007669"/>
    <property type="project" value="TreeGrafter"/>
</dbReference>
<evidence type="ECO:0000313" key="3">
    <source>
        <dbReference type="EMBL" id="SFH62060.1"/>
    </source>
</evidence>
<name>A0A1I3BIS2_SELRU</name>
<dbReference type="GO" id="GO:0016757">
    <property type="term" value="F:glycosyltransferase activity"/>
    <property type="evidence" value="ECO:0007669"/>
    <property type="project" value="InterPro"/>
</dbReference>
<feature type="domain" description="Glycosyl transferase family 1" evidence="2">
    <location>
        <begin position="164"/>
        <end position="326"/>
    </location>
</feature>
<evidence type="ECO:0000259" key="2">
    <source>
        <dbReference type="Pfam" id="PF00534"/>
    </source>
</evidence>
<dbReference type="PANTHER" id="PTHR46401">
    <property type="entry name" value="GLYCOSYLTRANSFERASE WBBK-RELATED"/>
    <property type="match status" value="1"/>
</dbReference>
<evidence type="ECO:0000313" key="4">
    <source>
        <dbReference type="Proteomes" id="UP000183639"/>
    </source>
</evidence>
<organism evidence="3 4">
    <name type="scientific">Selenomonas ruminantium</name>
    <dbReference type="NCBI Taxonomy" id="971"/>
    <lineage>
        <taxon>Bacteria</taxon>
        <taxon>Bacillati</taxon>
        <taxon>Bacillota</taxon>
        <taxon>Negativicutes</taxon>
        <taxon>Selenomonadales</taxon>
        <taxon>Selenomonadaceae</taxon>
        <taxon>Selenomonas</taxon>
    </lineage>
</organism>
<dbReference type="OrthoDB" id="37061at2"/>
<dbReference type="Proteomes" id="UP000183639">
    <property type="component" value="Unassembled WGS sequence"/>
</dbReference>
<reference evidence="3 4" key="1">
    <citation type="submission" date="2016-10" db="EMBL/GenBank/DDBJ databases">
        <authorList>
            <person name="de Groot N.N."/>
        </authorList>
    </citation>
    <scope>NUCLEOTIDE SEQUENCE [LARGE SCALE GENOMIC DNA]</scope>
    <source>
        <strain evidence="3 4">Z108</strain>
    </source>
</reference>
<evidence type="ECO:0000256" key="1">
    <source>
        <dbReference type="ARBA" id="ARBA00022679"/>
    </source>
</evidence>
<protein>
    <submittedName>
        <fullName evidence="3">Glycosyltransferase involved in cell wall bisynthesis</fullName>
    </submittedName>
</protein>
<dbReference type="InterPro" id="IPR001296">
    <property type="entry name" value="Glyco_trans_1"/>
</dbReference>
<sequence>MNIVISSMHFSPAFISHMGGYGNLCRMIGADVSFLIDEKYKEFGEFNRQKIYTDIPKNEISKYDLIIFVNFAVENVRIARLWRKQGKKIIYVLHESDLGMRRLYHESFVGAAKIIIAGIISKYICRLSDLVLVASQQGMNSYKKYYSMYNSNVRLIPLIFDDEIRSEDIRIGKKIFFSYIGNISKSHAFLEYIKAIKKIHEINGKAKFLIATRNDINNLINNDKYVKTMIEDKTLIIQSGRDLSNEEINHYYLDSFCVWTAYTSSTQSGVLGKSFMAGTPVLASRVGSFNEFVIEGKNGEIINSYSFEVINEKIMQIFNNKREYVKNARDTYEKIYSYKSYKKTFAKIVDELNG</sequence>
<dbReference type="PANTHER" id="PTHR46401:SF2">
    <property type="entry name" value="GLYCOSYLTRANSFERASE WBBK-RELATED"/>
    <property type="match status" value="1"/>
</dbReference>
<dbReference type="RefSeq" id="WP_075441298.1">
    <property type="nucleotide sequence ID" value="NZ_FOQK01000001.1"/>
</dbReference>
<dbReference type="Pfam" id="PF00534">
    <property type="entry name" value="Glycos_transf_1"/>
    <property type="match status" value="1"/>
</dbReference>
<dbReference type="AlphaFoldDB" id="A0A1I3BIS2"/>
<keyword evidence="1 3" id="KW-0808">Transferase</keyword>
<dbReference type="SUPFAM" id="SSF53756">
    <property type="entry name" value="UDP-Glycosyltransferase/glycogen phosphorylase"/>
    <property type="match status" value="1"/>
</dbReference>
<gene>
    <name evidence="3" type="ORF">SAMN04487861_1013</name>
</gene>
<proteinExistence type="predicted"/>
<dbReference type="EMBL" id="FOQK01000001">
    <property type="protein sequence ID" value="SFH62060.1"/>
    <property type="molecule type" value="Genomic_DNA"/>
</dbReference>